<dbReference type="PANTHER" id="PTHR43563:SF14">
    <property type="entry name" value="AMINE OXIDASE"/>
    <property type="match status" value="1"/>
</dbReference>
<sequence length="522" mass="57562">MESPGRGADVDVVVVGAGLAGLTTARELLKRDEALKIVIIEARDRVGGRTLTLPVKVKGGKVEYFDFGAQWVGPTQHHVLKLIEEFKLKTHPQFCEGTKLMQMTRGEIQTYEADLPTVGSPWAYDEHKRLMQKLEKMAQMVRMDDPYASPLALQLTGVTVKVFGDLHLQSRAARSYLDQMSKGCFGVDAASMPMLFFLAYANAAGGVEPLFGLKDAAQDCGVQGGTQQLSKRLALLVGHEKILLSHAVVAVRQDSESRNVLVECRQVDDKTNEIVGDLKRFTCKKVVITTPPRLTTKITFTPELPVLKKELYDNMRMGHLYKFLVTYEQRHWCNKGFSGEYFSNGGHKLNVECSTGPILEVYDVTTPTGAPAIVGFLGGRQSLELRQKSKQERGMAVIEGLVLAFGPEMRAYIAYEDKMWGDDPWAGGCPCAYAAPGDYHAWPHIRTPHGDVHFAGTETATVWMGYMSGAIQSGERAACEVLADLRPQLVSQAEALQARDARNVRGQFLLEPEDVVIGKSSL</sequence>
<feature type="binding site" evidence="6">
    <location>
        <begin position="41"/>
        <end position="42"/>
    </location>
    <ligand>
        <name>FAD</name>
        <dbReference type="ChEBI" id="CHEBI:57692"/>
    </ligand>
</feature>
<comment type="similarity">
    <text evidence="3 7">Belongs to the flavin monoamine oxidase family.</text>
</comment>
<proteinExistence type="inferred from homology"/>
<dbReference type="GO" id="GO:0005741">
    <property type="term" value="C:mitochondrial outer membrane"/>
    <property type="evidence" value="ECO:0007669"/>
    <property type="project" value="UniProtKB-SubCell"/>
</dbReference>
<name>A0A8B7P2K3_HYAAZ</name>
<feature type="binding site" evidence="6">
    <location>
        <position position="376"/>
    </location>
    <ligand>
        <name>substrate</name>
    </ligand>
</feature>
<dbReference type="RefSeq" id="XP_018020258.1">
    <property type="nucleotide sequence ID" value="XM_018164769.2"/>
</dbReference>
<dbReference type="InterPro" id="IPR050703">
    <property type="entry name" value="Flavin_MAO"/>
</dbReference>
<evidence type="ECO:0000256" key="1">
    <source>
        <dbReference type="ARBA" id="ARBA00001974"/>
    </source>
</evidence>
<dbReference type="SUPFAM" id="SSF51905">
    <property type="entry name" value="FAD/NAD(P)-binding domain"/>
    <property type="match status" value="1"/>
</dbReference>
<gene>
    <name evidence="10" type="primary">LOC108676653</name>
</gene>
<evidence type="ECO:0000256" key="3">
    <source>
        <dbReference type="ARBA" id="ARBA00005995"/>
    </source>
</evidence>
<dbReference type="Gene3D" id="3.50.50.60">
    <property type="entry name" value="FAD/NAD(P)-binding domain"/>
    <property type="match status" value="1"/>
</dbReference>
<dbReference type="GO" id="GO:0008131">
    <property type="term" value="F:primary methylamine oxidase activity"/>
    <property type="evidence" value="ECO:0007669"/>
    <property type="project" value="UniProtKB-ARBA"/>
</dbReference>
<evidence type="ECO:0000259" key="8">
    <source>
        <dbReference type="Pfam" id="PF01593"/>
    </source>
</evidence>
<comment type="subcellular location">
    <subcellularLocation>
        <location evidence="2">Mitochondrion outer membrane</location>
        <topology evidence="2">Single-pass type IV membrane protein</topology>
        <orientation evidence="2">Cytoplasmic side</orientation>
    </subcellularLocation>
</comment>
<dbReference type="PANTHER" id="PTHR43563">
    <property type="entry name" value="AMINE OXIDASE"/>
    <property type="match status" value="1"/>
</dbReference>
<keyword evidence="9" id="KW-1185">Reference proteome</keyword>
<keyword evidence="7" id="KW-0285">Flavoprotein</keyword>
<comment type="cofactor">
    <cofactor evidence="1 7">
        <name>FAD</name>
        <dbReference type="ChEBI" id="CHEBI:57692"/>
    </cofactor>
</comment>
<dbReference type="PRINTS" id="PR00757">
    <property type="entry name" value="AMINEOXDASEF"/>
</dbReference>
<dbReference type="EC" id="1.4.3.-" evidence="7"/>
<feature type="binding site" evidence="6">
    <location>
        <position position="458"/>
    </location>
    <ligand>
        <name>FAD</name>
        <dbReference type="ChEBI" id="CHEBI:57692"/>
    </ligand>
</feature>
<evidence type="ECO:0000313" key="10">
    <source>
        <dbReference type="RefSeq" id="XP_018020258.1"/>
    </source>
</evidence>
<dbReference type="OMA" id="LWARVMH"/>
<keyword evidence="4 7" id="KW-0560">Oxidoreductase</keyword>
<accession>A0A8B7P2K3</accession>
<evidence type="ECO:0000256" key="2">
    <source>
        <dbReference type="ARBA" id="ARBA00004362"/>
    </source>
</evidence>
<feature type="domain" description="Amine oxidase" evidence="8">
    <location>
        <begin position="19"/>
        <end position="482"/>
    </location>
</feature>
<organism evidence="9 10">
    <name type="scientific">Hyalella azteca</name>
    <name type="common">Amphipod</name>
    <dbReference type="NCBI Taxonomy" id="294128"/>
    <lineage>
        <taxon>Eukaryota</taxon>
        <taxon>Metazoa</taxon>
        <taxon>Ecdysozoa</taxon>
        <taxon>Arthropoda</taxon>
        <taxon>Crustacea</taxon>
        <taxon>Multicrustacea</taxon>
        <taxon>Malacostraca</taxon>
        <taxon>Eumalacostraca</taxon>
        <taxon>Peracarida</taxon>
        <taxon>Amphipoda</taxon>
        <taxon>Senticaudata</taxon>
        <taxon>Talitrida</taxon>
        <taxon>Talitroidea</taxon>
        <taxon>Hyalellidae</taxon>
        <taxon>Hyalella</taxon>
    </lineage>
</organism>
<dbReference type="InterPro" id="IPR001613">
    <property type="entry name" value="Flavin_amine_oxidase"/>
</dbReference>
<dbReference type="KEGG" id="hazt:108676653"/>
<dbReference type="AlphaFoldDB" id="A0A8B7P2K3"/>
<keyword evidence="7" id="KW-0274">FAD</keyword>
<dbReference type="SUPFAM" id="SSF54373">
    <property type="entry name" value="FAD-linked reductases, C-terminal domain"/>
    <property type="match status" value="1"/>
</dbReference>
<evidence type="ECO:0000256" key="5">
    <source>
        <dbReference type="ARBA" id="ARBA00048448"/>
    </source>
</evidence>
<dbReference type="Gene3D" id="1.10.405.10">
    <property type="entry name" value="Guanine Nucleotide Dissociation Inhibitor, domain 1"/>
    <property type="match status" value="1"/>
</dbReference>
<protein>
    <recommendedName>
        <fullName evidence="7">Amine oxidase</fullName>
        <ecNumber evidence="7">1.4.3.-</ecNumber>
    </recommendedName>
</protein>
<dbReference type="CTD" id="42892"/>
<evidence type="ECO:0000313" key="9">
    <source>
        <dbReference type="Proteomes" id="UP000694843"/>
    </source>
</evidence>
<evidence type="ECO:0000256" key="4">
    <source>
        <dbReference type="ARBA" id="ARBA00023002"/>
    </source>
</evidence>
<comment type="catalytic activity">
    <reaction evidence="5">
        <text>a secondary aliphatic amine + O2 + H2O = a primary amine + an aldehyde + H2O2</text>
        <dbReference type="Rhea" id="RHEA:26414"/>
        <dbReference type="ChEBI" id="CHEBI:15377"/>
        <dbReference type="ChEBI" id="CHEBI:15379"/>
        <dbReference type="ChEBI" id="CHEBI:16240"/>
        <dbReference type="ChEBI" id="CHEBI:17478"/>
        <dbReference type="ChEBI" id="CHEBI:58855"/>
        <dbReference type="ChEBI" id="CHEBI:65296"/>
        <dbReference type="EC" id="1.4.3.4"/>
    </reaction>
</comment>
<dbReference type="Gene3D" id="3.90.660.10">
    <property type="match status" value="1"/>
</dbReference>
<dbReference type="InterPro" id="IPR036188">
    <property type="entry name" value="FAD/NAD-bd_sf"/>
</dbReference>
<dbReference type="OrthoDB" id="5046242at2759"/>
<evidence type="ECO:0000256" key="7">
    <source>
        <dbReference type="RuleBase" id="RU362067"/>
    </source>
</evidence>
<evidence type="ECO:0000256" key="6">
    <source>
        <dbReference type="PIRSR" id="PIRSR601613-1"/>
    </source>
</evidence>
<dbReference type="Proteomes" id="UP000694843">
    <property type="component" value="Unplaced"/>
</dbReference>
<reference evidence="10" key="1">
    <citation type="submission" date="2025-08" db="UniProtKB">
        <authorList>
            <consortium name="RefSeq"/>
        </authorList>
    </citation>
    <scope>IDENTIFICATION</scope>
    <source>
        <tissue evidence="10">Whole organism</tissue>
    </source>
</reference>
<dbReference type="GeneID" id="108676653"/>
<dbReference type="InterPro" id="IPR002937">
    <property type="entry name" value="Amino_oxidase"/>
</dbReference>
<dbReference type="GO" id="GO:0097621">
    <property type="term" value="F:monoamine oxidase activity"/>
    <property type="evidence" value="ECO:0007669"/>
    <property type="project" value="UniProtKB-EC"/>
</dbReference>
<feature type="binding site" evidence="6">
    <location>
        <position position="248"/>
    </location>
    <ligand>
        <name>FAD</name>
        <dbReference type="ChEBI" id="CHEBI:57692"/>
    </ligand>
</feature>
<dbReference type="Pfam" id="PF01593">
    <property type="entry name" value="Amino_oxidase"/>
    <property type="match status" value="1"/>
</dbReference>